<dbReference type="EMBL" id="SJPJ01000002">
    <property type="protein sequence ID" value="TWT76324.1"/>
    <property type="molecule type" value="Genomic_DNA"/>
</dbReference>
<dbReference type="AlphaFoldDB" id="A0A5C5YN60"/>
<evidence type="ECO:0000256" key="3">
    <source>
        <dbReference type="ARBA" id="ARBA00022723"/>
    </source>
</evidence>
<dbReference type="InterPro" id="IPR020084">
    <property type="entry name" value="NUDIX_hydrolase_CS"/>
</dbReference>
<dbReference type="SUPFAM" id="SSF55811">
    <property type="entry name" value="Nudix"/>
    <property type="match status" value="1"/>
</dbReference>
<organism evidence="8 9">
    <name type="scientific">Novipirellula herctigrandis</name>
    <dbReference type="NCBI Taxonomy" id="2527986"/>
    <lineage>
        <taxon>Bacteria</taxon>
        <taxon>Pseudomonadati</taxon>
        <taxon>Planctomycetota</taxon>
        <taxon>Planctomycetia</taxon>
        <taxon>Pirellulales</taxon>
        <taxon>Pirellulaceae</taxon>
        <taxon>Novipirellula</taxon>
    </lineage>
</organism>
<dbReference type="PROSITE" id="PS51462">
    <property type="entry name" value="NUDIX"/>
    <property type="match status" value="1"/>
</dbReference>
<evidence type="ECO:0000313" key="8">
    <source>
        <dbReference type="EMBL" id="TWT76324.1"/>
    </source>
</evidence>
<dbReference type="Proteomes" id="UP000315010">
    <property type="component" value="Unassembled WGS sequence"/>
</dbReference>
<evidence type="ECO:0000259" key="7">
    <source>
        <dbReference type="PROSITE" id="PS51462"/>
    </source>
</evidence>
<keyword evidence="6" id="KW-0464">Manganese</keyword>
<evidence type="ECO:0000256" key="5">
    <source>
        <dbReference type="ARBA" id="ARBA00022842"/>
    </source>
</evidence>
<protein>
    <submittedName>
        <fullName evidence="8">Putative NUDIX hydrolase</fullName>
    </submittedName>
</protein>
<evidence type="ECO:0000313" key="9">
    <source>
        <dbReference type="Proteomes" id="UP000315010"/>
    </source>
</evidence>
<dbReference type="Pfam" id="PF00293">
    <property type="entry name" value="NUDIX"/>
    <property type="match status" value="1"/>
</dbReference>
<gene>
    <name evidence="8" type="ORF">CA13_68170</name>
</gene>
<feature type="domain" description="Nudix hydrolase" evidence="7">
    <location>
        <begin position="62"/>
        <end position="196"/>
    </location>
</feature>
<dbReference type="PANTHER" id="PTHR12992">
    <property type="entry name" value="NUDIX HYDROLASE"/>
    <property type="match status" value="1"/>
</dbReference>
<dbReference type="InterPro" id="IPR045121">
    <property type="entry name" value="CoAse"/>
</dbReference>
<accession>A0A5C5YN60</accession>
<name>A0A5C5YN60_9BACT</name>
<dbReference type="GO" id="GO:0010945">
    <property type="term" value="F:coenzyme A diphosphatase activity"/>
    <property type="evidence" value="ECO:0007669"/>
    <property type="project" value="InterPro"/>
</dbReference>
<dbReference type="PANTHER" id="PTHR12992:SF11">
    <property type="entry name" value="MITOCHONDRIAL COENZYME A DIPHOSPHATASE NUDT8"/>
    <property type="match status" value="1"/>
</dbReference>
<dbReference type="Gene3D" id="3.90.79.10">
    <property type="entry name" value="Nucleoside Triphosphate Pyrophosphohydrolase"/>
    <property type="match status" value="1"/>
</dbReference>
<evidence type="ECO:0000256" key="2">
    <source>
        <dbReference type="ARBA" id="ARBA00001946"/>
    </source>
</evidence>
<dbReference type="InterPro" id="IPR015797">
    <property type="entry name" value="NUDIX_hydrolase-like_dom_sf"/>
</dbReference>
<evidence type="ECO:0000256" key="1">
    <source>
        <dbReference type="ARBA" id="ARBA00001936"/>
    </source>
</evidence>
<reference evidence="8 9" key="1">
    <citation type="submission" date="2019-02" db="EMBL/GenBank/DDBJ databases">
        <title>Deep-cultivation of Planctomycetes and their phenomic and genomic characterization uncovers novel biology.</title>
        <authorList>
            <person name="Wiegand S."/>
            <person name="Jogler M."/>
            <person name="Boedeker C."/>
            <person name="Pinto D."/>
            <person name="Vollmers J."/>
            <person name="Rivas-Marin E."/>
            <person name="Kohn T."/>
            <person name="Peeters S.H."/>
            <person name="Heuer A."/>
            <person name="Rast P."/>
            <person name="Oberbeckmann S."/>
            <person name="Bunk B."/>
            <person name="Jeske O."/>
            <person name="Meyerdierks A."/>
            <person name="Storesund J.E."/>
            <person name="Kallscheuer N."/>
            <person name="Luecker S."/>
            <person name="Lage O.M."/>
            <person name="Pohl T."/>
            <person name="Merkel B.J."/>
            <person name="Hornburger P."/>
            <person name="Mueller R.-W."/>
            <person name="Bruemmer F."/>
            <person name="Labrenz M."/>
            <person name="Spormann A.M."/>
            <person name="Op Den Camp H."/>
            <person name="Overmann J."/>
            <person name="Amann R."/>
            <person name="Jetten M.S.M."/>
            <person name="Mascher T."/>
            <person name="Medema M.H."/>
            <person name="Devos D.P."/>
            <person name="Kaster A.-K."/>
            <person name="Ovreas L."/>
            <person name="Rohde M."/>
            <person name="Galperin M.Y."/>
            <person name="Jogler C."/>
        </authorList>
    </citation>
    <scope>NUCLEOTIDE SEQUENCE [LARGE SCALE GENOMIC DNA]</scope>
    <source>
        <strain evidence="8 9">CA13</strain>
    </source>
</reference>
<comment type="cofactor">
    <cofactor evidence="1">
        <name>Mn(2+)</name>
        <dbReference type="ChEBI" id="CHEBI:29035"/>
    </cofactor>
</comment>
<keyword evidence="3" id="KW-0479">Metal-binding</keyword>
<sequence>MTLASKLGPDFAESLALSGSVDRIASSSRKQPIDAYGVETELPPMRPCLAYGRHRGPARSGARQAAVAICLHQDSKNRWVIPLTRRPSALRHHGGQICLPGGQIESGEQADTAALREFEEELGVTPHVIKHYGELSKTYVYASDNEVHPVIFMIDQPNTPWQPDPVEVDEVILLPLEQLFRRESRTEYQIRRKVIFKKPTARGGRDSENAYLEFTAPAFFWGGYQIWGATAIILDELAQILLKSESFVSATANAVTPN</sequence>
<keyword evidence="4 8" id="KW-0378">Hydrolase</keyword>
<comment type="caution">
    <text evidence="8">The sequence shown here is derived from an EMBL/GenBank/DDBJ whole genome shotgun (WGS) entry which is preliminary data.</text>
</comment>
<comment type="cofactor">
    <cofactor evidence="2">
        <name>Mg(2+)</name>
        <dbReference type="ChEBI" id="CHEBI:18420"/>
    </cofactor>
</comment>
<keyword evidence="5" id="KW-0460">Magnesium</keyword>
<keyword evidence="9" id="KW-1185">Reference proteome</keyword>
<dbReference type="OrthoDB" id="9802805at2"/>
<dbReference type="CDD" id="cd03426">
    <property type="entry name" value="NUDIX_CoAse_Nudt7"/>
    <property type="match status" value="1"/>
</dbReference>
<dbReference type="PROSITE" id="PS00893">
    <property type="entry name" value="NUDIX_BOX"/>
    <property type="match status" value="1"/>
</dbReference>
<evidence type="ECO:0000256" key="6">
    <source>
        <dbReference type="ARBA" id="ARBA00023211"/>
    </source>
</evidence>
<evidence type="ECO:0000256" key="4">
    <source>
        <dbReference type="ARBA" id="ARBA00022801"/>
    </source>
</evidence>
<dbReference type="InterPro" id="IPR000086">
    <property type="entry name" value="NUDIX_hydrolase_dom"/>
</dbReference>
<dbReference type="GO" id="GO:0046872">
    <property type="term" value="F:metal ion binding"/>
    <property type="evidence" value="ECO:0007669"/>
    <property type="project" value="UniProtKB-KW"/>
</dbReference>
<proteinExistence type="predicted"/>
<dbReference type="RefSeq" id="WP_146404113.1">
    <property type="nucleotide sequence ID" value="NZ_SJPJ01000002.1"/>
</dbReference>